<dbReference type="Proteomes" id="UP000184301">
    <property type="component" value="Unassembled WGS sequence"/>
</dbReference>
<keyword evidence="2" id="KW-1185">Reference proteome</keyword>
<dbReference type="AlphaFoldDB" id="A0A1M6RFN5"/>
<accession>A0A1M6RFN5</accession>
<dbReference type="Pfam" id="PF05133">
    <property type="entry name" value="SPP1_portal"/>
    <property type="match status" value="1"/>
</dbReference>
<dbReference type="InterPro" id="IPR006428">
    <property type="entry name" value="Portal_SPP1-type"/>
</dbReference>
<evidence type="ECO:0000313" key="1">
    <source>
        <dbReference type="EMBL" id="SHK31206.1"/>
    </source>
</evidence>
<evidence type="ECO:0000313" key="2">
    <source>
        <dbReference type="Proteomes" id="UP000184301"/>
    </source>
</evidence>
<dbReference type="EMBL" id="FQZY01000042">
    <property type="protein sequence ID" value="SHK31206.1"/>
    <property type="molecule type" value="Genomic_DNA"/>
</dbReference>
<dbReference type="InterPro" id="IPR021145">
    <property type="entry name" value="Portal_protein_SPP1_Gp6-like"/>
</dbReference>
<dbReference type="NCBIfam" id="TIGR01538">
    <property type="entry name" value="portal_SPP1"/>
    <property type="match status" value="1"/>
</dbReference>
<gene>
    <name evidence="1" type="ORF">SAMN02745243_02680</name>
</gene>
<reference evidence="1 2" key="1">
    <citation type="submission" date="2016-11" db="EMBL/GenBank/DDBJ databases">
        <authorList>
            <person name="Jaros S."/>
            <person name="Januszkiewicz K."/>
            <person name="Wedrychowicz H."/>
        </authorList>
    </citation>
    <scope>NUCLEOTIDE SEQUENCE [LARGE SCALE GENOMIC DNA]</scope>
    <source>
        <strain evidence="1 2">DSM 15480</strain>
    </source>
</reference>
<organism evidence="1 2">
    <name type="scientific">Hespellia stercorisuis DSM 15480</name>
    <dbReference type="NCBI Taxonomy" id="1121950"/>
    <lineage>
        <taxon>Bacteria</taxon>
        <taxon>Bacillati</taxon>
        <taxon>Bacillota</taxon>
        <taxon>Clostridia</taxon>
        <taxon>Lachnospirales</taxon>
        <taxon>Lachnospiraceae</taxon>
        <taxon>Hespellia</taxon>
    </lineage>
</organism>
<name>A0A1M6RFN5_9FIRM</name>
<proteinExistence type="predicted"/>
<dbReference type="OrthoDB" id="1697867at2"/>
<dbReference type="RefSeq" id="WP_073111317.1">
    <property type="nucleotide sequence ID" value="NZ_FQZY01000042.1"/>
</dbReference>
<protein>
    <submittedName>
        <fullName evidence="1">Phage portal protein, SPP1 family</fullName>
    </submittedName>
</protein>
<sequence length="473" mass="54052">MYILPSDEILTDEWLCKFIDKHASECAFRYQRLLDAYKTNYPIFHEPPKPKWKPDNRIAVNFAKYIVDTMNGFFLGHPIKVTVDEGNEEIEKYVELIDQYNDQDDNNAELSKITSIFGKGYEMYYNDETSNVCITYLTPMDAFMVKDDSVLRRERYFVRLYVDTDNVLHGSVSDESKVMYFTQKGKIIWDEKETAHGFDGIPATEYVENEEQMGIFEPVLTMIDAYNKALSEKANDVDYFADAYLKILGAKVEEDDVKHIRDDRIMNFDDALGESIPVVDFLSKPDADTTQENLINRLHKLIFQISMVADISDENFGTSSGIAMKYKLQAMSNLEKTKERKFTSGMNRRYKLIFSNPVSGMKKDDWVKLHYHFTPNFPANVLEESQIVGNLEGVVSKDTQLSVLSIVDNVAKEIEKLDAEQRQLENSAMSELTIGGLGDAGKDMADMLMIINEHAKKDGVEAVDLIKSILGDV</sequence>
<dbReference type="STRING" id="1121950.SAMN02745243_02680"/>